<name>A0ABV0KRX8_9CYAN</name>
<keyword evidence="7" id="KW-1185">Reference proteome</keyword>
<dbReference type="PANTHER" id="PTHR22754">
    <property type="entry name" value="DISCO-INTERACTING PROTEIN 2 DIP2 -RELATED"/>
    <property type="match status" value="1"/>
</dbReference>
<organism evidence="6 7">
    <name type="scientific">Stenomitos frigidus AS-A4</name>
    <dbReference type="NCBI Taxonomy" id="2933935"/>
    <lineage>
        <taxon>Bacteria</taxon>
        <taxon>Bacillati</taxon>
        <taxon>Cyanobacteriota</taxon>
        <taxon>Cyanophyceae</taxon>
        <taxon>Leptolyngbyales</taxon>
        <taxon>Leptolyngbyaceae</taxon>
        <taxon>Stenomitos</taxon>
    </lineage>
</organism>
<accession>A0ABV0KRX8</accession>
<dbReference type="CDD" id="cd05931">
    <property type="entry name" value="FAAL"/>
    <property type="match status" value="1"/>
</dbReference>
<reference evidence="6 7" key="1">
    <citation type="submission" date="2022-04" db="EMBL/GenBank/DDBJ databases">
        <title>Positive selection, recombination, and allopatry shape intraspecific diversity of widespread and dominant cyanobacteria.</title>
        <authorList>
            <person name="Wei J."/>
            <person name="Shu W."/>
            <person name="Hu C."/>
        </authorList>
    </citation>
    <scope>NUCLEOTIDE SEQUENCE [LARGE SCALE GENOMIC DNA]</scope>
    <source>
        <strain evidence="6 7">AS-A4</strain>
    </source>
</reference>
<dbReference type="InterPro" id="IPR000873">
    <property type="entry name" value="AMP-dep_synth/lig_dom"/>
</dbReference>
<keyword evidence="3" id="KW-0472">Membrane</keyword>
<dbReference type="SUPFAM" id="SSF56801">
    <property type="entry name" value="Acetyl-CoA synthetase-like"/>
    <property type="match status" value="1"/>
</dbReference>
<evidence type="ECO:0000256" key="2">
    <source>
        <dbReference type="ARBA" id="ARBA00022598"/>
    </source>
</evidence>
<feature type="domain" description="AMP-dependent synthetase/ligase" evidence="4">
    <location>
        <begin position="26"/>
        <end position="420"/>
    </location>
</feature>
<dbReference type="InterPro" id="IPR020845">
    <property type="entry name" value="AMP-binding_CS"/>
</dbReference>
<evidence type="ECO:0000259" key="4">
    <source>
        <dbReference type="Pfam" id="PF00501"/>
    </source>
</evidence>
<evidence type="ECO:0000313" key="6">
    <source>
        <dbReference type="EMBL" id="MEP1061959.1"/>
    </source>
</evidence>
<evidence type="ECO:0000256" key="3">
    <source>
        <dbReference type="SAM" id="Phobius"/>
    </source>
</evidence>
<dbReference type="Pfam" id="PF24919">
    <property type="entry name" value="Mug62"/>
    <property type="match status" value="1"/>
</dbReference>
<sequence length="619" mass="69123">MSITAIKSDSLSLNQLGNLVELLKFRASHQANQVAYTFLNNEQTENLTYRELDQQAQAIAAQLVLKVLPGDRALLLYQPGLEYIAAFFGCLYAGIIAVPAYVPRPNRSMERLESILIDSQPKVALTTTSTLTNLDGRLEQFPTLRTLKWITTDHIEDRSINIDQKLAETKHELAFLQYTSGSTSAPKGVTISHQNLLHNLKLIHHCFGHTTHSKGVIWLPPYHDMGLIGGILAPLYGGFPVVLMSPFLFLQRPIRWLRAISQHQATTSGGPNFAYDLCVQKIKTEDLGDLDLSSWEVAFNGAEPIRSDCMRRFTEKFAPYGFRHESFYPCYGMAEATLIISGGSKLAAPVIKAFDRISLEQNQVKRAINCNSESQELVGCGQTLSKQEIVIVHPNKLTQCDNSEVGEIWVQGSSVAQGYWNQTENTQETFNAYLINSGKGPYLRTGDLGFIQDGELFVTGRLKDIIIIRGSNYYPQDIERTVEQSHSSLCSNASAVFSIELENEERLVIVAEVERRYSRNFKQAVNQGAHEKCEQDFSSLQKNTAPSDEQSKDLLTVLNQLVGDIREAVTQQYNLQPYAIALIQVGSIPKTSSGKVQRYACKSAFLAKTLNIVHMYCLV</sequence>
<dbReference type="RefSeq" id="WP_190448446.1">
    <property type="nucleotide sequence ID" value="NZ_JAMPLM010000049.1"/>
</dbReference>
<comment type="similarity">
    <text evidence="1">Belongs to the ATP-dependent AMP-binding enzyme family.</text>
</comment>
<evidence type="ECO:0000256" key="1">
    <source>
        <dbReference type="ARBA" id="ARBA00006432"/>
    </source>
</evidence>
<protein>
    <submittedName>
        <fullName evidence="6">Fatty acyl-AMP ligase</fullName>
    </submittedName>
</protein>
<feature type="transmembrane region" description="Helical" evidence="3">
    <location>
        <begin position="81"/>
        <end position="102"/>
    </location>
</feature>
<keyword evidence="2 6" id="KW-0436">Ligase</keyword>
<proteinExistence type="inferred from homology"/>
<dbReference type="InterPro" id="IPR056881">
    <property type="entry name" value="Mug62_dom"/>
</dbReference>
<dbReference type="Gene3D" id="3.40.50.12780">
    <property type="entry name" value="N-terminal domain of ligase-like"/>
    <property type="match status" value="1"/>
</dbReference>
<dbReference type="EMBL" id="JAMPLM010000049">
    <property type="protein sequence ID" value="MEP1061959.1"/>
    <property type="molecule type" value="Genomic_DNA"/>
</dbReference>
<gene>
    <name evidence="6" type="ORF">NDI38_26655</name>
</gene>
<evidence type="ECO:0000259" key="5">
    <source>
        <dbReference type="Pfam" id="PF24919"/>
    </source>
</evidence>
<evidence type="ECO:0000313" key="7">
    <source>
        <dbReference type="Proteomes" id="UP001476950"/>
    </source>
</evidence>
<dbReference type="Gene3D" id="3.30.300.30">
    <property type="match status" value="1"/>
</dbReference>
<keyword evidence="3" id="KW-1133">Transmembrane helix</keyword>
<feature type="transmembrane region" description="Helical" evidence="3">
    <location>
        <begin position="227"/>
        <end position="250"/>
    </location>
</feature>
<dbReference type="PROSITE" id="PS00455">
    <property type="entry name" value="AMP_BINDING"/>
    <property type="match status" value="1"/>
</dbReference>
<dbReference type="InterPro" id="IPR045851">
    <property type="entry name" value="AMP-bd_C_sf"/>
</dbReference>
<dbReference type="InterPro" id="IPR042099">
    <property type="entry name" value="ANL_N_sf"/>
</dbReference>
<feature type="domain" description="Meiotically up-regulated gene 62 protein-like alpha-beta" evidence="5">
    <location>
        <begin position="472"/>
        <end position="615"/>
    </location>
</feature>
<dbReference type="GO" id="GO:0016874">
    <property type="term" value="F:ligase activity"/>
    <property type="evidence" value="ECO:0007669"/>
    <property type="project" value="UniProtKB-KW"/>
</dbReference>
<dbReference type="Proteomes" id="UP001476950">
    <property type="component" value="Unassembled WGS sequence"/>
</dbReference>
<dbReference type="Pfam" id="PF00501">
    <property type="entry name" value="AMP-binding"/>
    <property type="match status" value="1"/>
</dbReference>
<dbReference type="PANTHER" id="PTHR22754:SF32">
    <property type="entry name" value="DISCO-INTERACTING PROTEIN 2"/>
    <property type="match status" value="1"/>
</dbReference>
<comment type="caution">
    <text evidence="6">The sequence shown here is derived from an EMBL/GenBank/DDBJ whole genome shotgun (WGS) entry which is preliminary data.</text>
</comment>
<dbReference type="InterPro" id="IPR040097">
    <property type="entry name" value="FAAL/FAAC"/>
</dbReference>
<keyword evidence="3" id="KW-0812">Transmembrane</keyword>